<organism evidence="1">
    <name type="scientific">Lepeophtheirus salmonis</name>
    <name type="common">Salmon louse</name>
    <name type="synonym">Caligus salmonis</name>
    <dbReference type="NCBI Taxonomy" id="72036"/>
    <lineage>
        <taxon>Eukaryota</taxon>
        <taxon>Metazoa</taxon>
        <taxon>Ecdysozoa</taxon>
        <taxon>Arthropoda</taxon>
        <taxon>Crustacea</taxon>
        <taxon>Multicrustacea</taxon>
        <taxon>Hexanauplia</taxon>
        <taxon>Copepoda</taxon>
        <taxon>Siphonostomatoida</taxon>
        <taxon>Caligidae</taxon>
        <taxon>Lepeophtheirus</taxon>
    </lineage>
</organism>
<name>A0A0K2TAW6_LEPSM</name>
<dbReference type="AlphaFoldDB" id="A0A0K2TAW6"/>
<proteinExistence type="predicted"/>
<evidence type="ECO:0000313" key="1">
    <source>
        <dbReference type="EMBL" id="CDW23158.1"/>
    </source>
</evidence>
<sequence>MGNAVSHSKLLQFLIVRVINSPLVRSHFFIEMSGFCGINK</sequence>
<protein>
    <submittedName>
        <fullName evidence="1">Uncharacterized protein</fullName>
    </submittedName>
</protein>
<dbReference type="EMBL" id="HACA01005797">
    <property type="protein sequence ID" value="CDW23158.1"/>
    <property type="molecule type" value="Transcribed_RNA"/>
</dbReference>
<reference evidence="1" key="1">
    <citation type="submission" date="2014-05" db="EMBL/GenBank/DDBJ databases">
        <authorList>
            <person name="Chronopoulou M."/>
        </authorList>
    </citation>
    <scope>NUCLEOTIDE SEQUENCE</scope>
    <source>
        <tissue evidence="1">Whole organism</tissue>
    </source>
</reference>
<accession>A0A0K2TAW6</accession>